<gene>
    <name evidence="2" type="ORF">BXY41_11568</name>
</gene>
<comment type="caution">
    <text evidence="2">The sequence shown here is derived from an EMBL/GenBank/DDBJ whole genome shotgun (WGS) entry which is preliminary data.</text>
</comment>
<evidence type="ECO:0000313" key="2">
    <source>
        <dbReference type="EMBL" id="PPK78394.1"/>
    </source>
</evidence>
<keyword evidence="1" id="KW-0812">Transmembrane</keyword>
<feature type="transmembrane region" description="Helical" evidence="1">
    <location>
        <begin position="6"/>
        <end position="23"/>
    </location>
</feature>
<evidence type="ECO:0000313" key="3">
    <source>
        <dbReference type="Proteomes" id="UP000237749"/>
    </source>
</evidence>
<reference evidence="2 3" key="1">
    <citation type="submission" date="2018-02" db="EMBL/GenBank/DDBJ databases">
        <title>Genomic Encyclopedia of Archaeal and Bacterial Type Strains, Phase II (KMG-II): from individual species to whole genera.</title>
        <authorList>
            <person name="Goeker M."/>
        </authorList>
    </citation>
    <scope>NUCLEOTIDE SEQUENCE [LARGE SCALE GENOMIC DNA]</scope>
    <source>
        <strain evidence="2 3">DSM 3808</strain>
    </source>
</reference>
<accession>A0A2S6HLM8</accession>
<organism evidence="2 3">
    <name type="scientific">Lacrimispora xylanisolvens</name>
    <dbReference type="NCBI Taxonomy" id="384636"/>
    <lineage>
        <taxon>Bacteria</taxon>
        <taxon>Bacillati</taxon>
        <taxon>Bacillota</taxon>
        <taxon>Clostridia</taxon>
        <taxon>Lachnospirales</taxon>
        <taxon>Lachnospiraceae</taxon>
        <taxon>Lacrimispora</taxon>
    </lineage>
</organism>
<dbReference type="EMBL" id="PTJA01000015">
    <property type="protein sequence ID" value="PPK78394.1"/>
    <property type="molecule type" value="Genomic_DNA"/>
</dbReference>
<evidence type="ECO:0000256" key="1">
    <source>
        <dbReference type="SAM" id="Phobius"/>
    </source>
</evidence>
<sequence>MAVAPLIMAIGLCGFNMIWYKYYKLVMNYKNNK</sequence>
<name>A0A2S6HLM8_9FIRM</name>
<keyword evidence="1" id="KW-1133">Transmembrane helix</keyword>
<keyword evidence="3" id="KW-1185">Reference proteome</keyword>
<dbReference type="Proteomes" id="UP000237749">
    <property type="component" value="Unassembled WGS sequence"/>
</dbReference>
<proteinExistence type="predicted"/>
<keyword evidence="1" id="KW-0472">Membrane</keyword>
<protein>
    <submittedName>
        <fullName evidence="2">Uncharacterized protein</fullName>
    </submittedName>
</protein>
<dbReference type="AlphaFoldDB" id="A0A2S6HLM8"/>